<proteinExistence type="predicted"/>
<organism evidence="1 2">
    <name type="scientific">Heliocybe sulcata</name>
    <dbReference type="NCBI Taxonomy" id="5364"/>
    <lineage>
        <taxon>Eukaryota</taxon>
        <taxon>Fungi</taxon>
        <taxon>Dikarya</taxon>
        <taxon>Basidiomycota</taxon>
        <taxon>Agaricomycotina</taxon>
        <taxon>Agaricomycetes</taxon>
        <taxon>Gloeophyllales</taxon>
        <taxon>Gloeophyllaceae</taxon>
        <taxon>Heliocybe</taxon>
    </lineage>
</organism>
<evidence type="ECO:0000313" key="1">
    <source>
        <dbReference type="EMBL" id="TFK49886.1"/>
    </source>
</evidence>
<protein>
    <submittedName>
        <fullName evidence="1">Uncharacterized protein</fullName>
    </submittedName>
</protein>
<dbReference type="EMBL" id="ML213514">
    <property type="protein sequence ID" value="TFK49886.1"/>
    <property type="molecule type" value="Genomic_DNA"/>
</dbReference>
<evidence type="ECO:0000313" key="2">
    <source>
        <dbReference type="Proteomes" id="UP000305948"/>
    </source>
</evidence>
<sequence length="150" mass="16714">MAIPKSSDPLLIMVADNNAAGQRMLGRMNPRAEPLVGPRYTSKEQWSPESKVVKETLVMAIKKGTLGLAENLPVHLMSRVARLKSQQQWFRGLPRGSGYACGDKSFQMGQAHAERQSGLTGRKAKYNRGAIIRATVRKYRSHPSPESRRK</sequence>
<dbReference type="Proteomes" id="UP000305948">
    <property type="component" value="Unassembled WGS sequence"/>
</dbReference>
<reference evidence="1 2" key="1">
    <citation type="journal article" date="2019" name="Nat. Ecol. Evol.">
        <title>Megaphylogeny resolves global patterns of mushroom evolution.</title>
        <authorList>
            <person name="Varga T."/>
            <person name="Krizsan K."/>
            <person name="Foldi C."/>
            <person name="Dima B."/>
            <person name="Sanchez-Garcia M."/>
            <person name="Sanchez-Ramirez S."/>
            <person name="Szollosi G.J."/>
            <person name="Szarkandi J.G."/>
            <person name="Papp V."/>
            <person name="Albert L."/>
            <person name="Andreopoulos W."/>
            <person name="Angelini C."/>
            <person name="Antonin V."/>
            <person name="Barry K.W."/>
            <person name="Bougher N.L."/>
            <person name="Buchanan P."/>
            <person name="Buyck B."/>
            <person name="Bense V."/>
            <person name="Catcheside P."/>
            <person name="Chovatia M."/>
            <person name="Cooper J."/>
            <person name="Damon W."/>
            <person name="Desjardin D."/>
            <person name="Finy P."/>
            <person name="Geml J."/>
            <person name="Haridas S."/>
            <person name="Hughes K."/>
            <person name="Justo A."/>
            <person name="Karasinski D."/>
            <person name="Kautmanova I."/>
            <person name="Kiss B."/>
            <person name="Kocsube S."/>
            <person name="Kotiranta H."/>
            <person name="LaButti K.M."/>
            <person name="Lechner B.E."/>
            <person name="Liimatainen K."/>
            <person name="Lipzen A."/>
            <person name="Lukacs Z."/>
            <person name="Mihaltcheva S."/>
            <person name="Morgado L.N."/>
            <person name="Niskanen T."/>
            <person name="Noordeloos M.E."/>
            <person name="Ohm R.A."/>
            <person name="Ortiz-Santana B."/>
            <person name="Ovrebo C."/>
            <person name="Racz N."/>
            <person name="Riley R."/>
            <person name="Savchenko A."/>
            <person name="Shiryaev A."/>
            <person name="Soop K."/>
            <person name="Spirin V."/>
            <person name="Szebenyi C."/>
            <person name="Tomsovsky M."/>
            <person name="Tulloss R.E."/>
            <person name="Uehling J."/>
            <person name="Grigoriev I.V."/>
            <person name="Vagvolgyi C."/>
            <person name="Papp T."/>
            <person name="Martin F.M."/>
            <person name="Miettinen O."/>
            <person name="Hibbett D.S."/>
            <person name="Nagy L.G."/>
        </authorList>
    </citation>
    <scope>NUCLEOTIDE SEQUENCE [LARGE SCALE GENOMIC DNA]</scope>
    <source>
        <strain evidence="1 2">OMC1185</strain>
    </source>
</reference>
<gene>
    <name evidence="1" type="ORF">OE88DRAFT_1645693</name>
</gene>
<accession>A0A5C3N093</accession>
<dbReference type="AlphaFoldDB" id="A0A5C3N093"/>
<name>A0A5C3N093_9AGAM</name>
<keyword evidence="2" id="KW-1185">Reference proteome</keyword>